<keyword evidence="6" id="KW-1185">Reference proteome</keyword>
<dbReference type="AlphaFoldDB" id="A0A9P3C580"/>
<dbReference type="GeneID" id="68285609"/>
<feature type="domain" description="Rad26-like C-terminal" evidence="3">
    <location>
        <begin position="730"/>
        <end position="791"/>
    </location>
</feature>
<dbReference type="Pfam" id="PF21046">
    <property type="entry name" value="Rad26-like_C"/>
    <property type="match status" value="1"/>
</dbReference>
<comment type="caution">
    <text evidence="5">The sequence shown here is derived from an EMBL/GenBank/DDBJ whole genome shotgun (WGS) entry which is preliminary data.</text>
</comment>
<evidence type="ECO:0000259" key="2">
    <source>
        <dbReference type="Pfam" id="PF12331"/>
    </source>
</evidence>
<feature type="domain" description="Rad26-like N-terminal" evidence="4">
    <location>
        <begin position="390"/>
        <end position="438"/>
    </location>
</feature>
<evidence type="ECO:0000313" key="5">
    <source>
        <dbReference type="EMBL" id="GIZ36563.1"/>
    </source>
</evidence>
<organism evidence="5 6">
    <name type="scientific">Cercospora kikuchii</name>
    <dbReference type="NCBI Taxonomy" id="84275"/>
    <lineage>
        <taxon>Eukaryota</taxon>
        <taxon>Fungi</taxon>
        <taxon>Dikarya</taxon>
        <taxon>Ascomycota</taxon>
        <taxon>Pezizomycotina</taxon>
        <taxon>Dothideomycetes</taxon>
        <taxon>Dothideomycetidae</taxon>
        <taxon>Mycosphaerellales</taxon>
        <taxon>Mycosphaerellaceae</taxon>
        <taxon>Cercospora</taxon>
    </lineage>
</organism>
<dbReference type="RefSeq" id="XP_044651050.1">
    <property type="nucleotide sequence ID" value="XM_044795115.1"/>
</dbReference>
<dbReference type="Pfam" id="PF21048">
    <property type="entry name" value="Rad26-like_N"/>
    <property type="match status" value="1"/>
</dbReference>
<feature type="compositionally biased region" description="Acidic residues" evidence="1">
    <location>
        <begin position="99"/>
        <end position="110"/>
    </location>
</feature>
<dbReference type="OrthoDB" id="5245063at2759"/>
<sequence length="827" mass="91878">MDDDDFFSDDDLAAIPADTLRKLEEEAVLKSTQATRATSVTTAPPPLRKQAHTAASLNRPGSVNRNLPWRPPQPSRPSQPKVPSAPPASAPRPPSSDYGYDDEDVIDLDEPSMVIQPASRPAPAQPQYQQQQKSNHGSRQLDPETAAAFAAADQELNASQTFGRWQQGQTVRNAHAGPAMDLSAMQARIAELEAEQAKLRQAEHQAREEARLKAGEIAIVRSNQEKAAKQYETRLAVMQRLHAEETAKAKAEIEAQRKEREKMQTDNRFLQHDLARESERAKRGNVPARSKATQQGTPRKGRKAARGDGFDDDEVRLASPSRSFDRNRSRGEQTPKAGAKRKRPTHDSPVALSFTQPPQALRTESTEQTAASFGSNGAEPVVKEDTRYEFMQLILNHCPHEGHDATVESLAKYSFPSNPSKTLSSMFIHDISYASTSEDCTLPLIACRALLKIWARCLEDKFFAPFYLLLDLLRFILRTERANVRVQLLEEAIPLCSRTIDFIAVPLSRAAKNPTFAASMDMKAFDELAEELDVERVMEFLHSLCFAATLVDGKSETFWSTIDFAFTLQMLGKAQPISQIVSVLQMLSTSTRELTFGAISSETSKQRDFERATVERLTNLLFETPVAPSDEAPYSVEEIMELRLEVIKVFRAMCYTDHGGLLLVQQRSAVGRFVRFLDAQMARLYKAQPTIGMPPNPDNIPEAHDLIIASINMVVRILHHLIRAYEGTLEIVPKLHAVHGGYHKFLVSLTRVAFSEQLCFEAGIEDEVAEAAHNILDNVLGPEDGDAIMRAIETPRGTRGSSTEKATTSRGRGDSQRDDDTTMSEVG</sequence>
<proteinExistence type="predicted"/>
<evidence type="ECO:0000259" key="3">
    <source>
        <dbReference type="Pfam" id="PF21046"/>
    </source>
</evidence>
<feature type="compositionally biased region" description="Basic and acidic residues" evidence="1">
    <location>
        <begin position="249"/>
        <end position="282"/>
    </location>
</feature>
<feature type="compositionally biased region" description="Polar residues" evidence="1">
    <location>
        <begin position="30"/>
        <end position="42"/>
    </location>
</feature>
<feature type="compositionally biased region" description="Polar residues" evidence="1">
    <location>
        <begin position="353"/>
        <end position="375"/>
    </location>
</feature>
<evidence type="ECO:0000259" key="4">
    <source>
        <dbReference type="Pfam" id="PF21048"/>
    </source>
</evidence>
<dbReference type="EMBL" id="BOLY01000001">
    <property type="protein sequence ID" value="GIZ36563.1"/>
    <property type="molecule type" value="Genomic_DNA"/>
</dbReference>
<feature type="compositionally biased region" description="Pro residues" evidence="1">
    <location>
        <begin position="83"/>
        <end position="94"/>
    </location>
</feature>
<dbReference type="InterPro" id="IPR048380">
    <property type="entry name" value="Rad26-like_N"/>
</dbReference>
<gene>
    <name evidence="5" type="ORF">CKM354_000003400</name>
</gene>
<reference evidence="5 6" key="1">
    <citation type="submission" date="2021-01" db="EMBL/GenBank/DDBJ databases">
        <title>Cercospora kikuchii MAFF 305040 whole genome shotgun sequence.</title>
        <authorList>
            <person name="Kashiwa T."/>
            <person name="Suzuki T."/>
        </authorList>
    </citation>
    <scope>NUCLEOTIDE SEQUENCE [LARGE SCALE GENOMIC DNA]</scope>
    <source>
        <strain evidence="5 6">MAFF 305040</strain>
    </source>
</reference>
<feature type="region of interest" description="Disordered" evidence="1">
    <location>
        <begin position="792"/>
        <end position="827"/>
    </location>
</feature>
<feature type="domain" description="Rad26-like helical repeats" evidence="2">
    <location>
        <begin position="495"/>
        <end position="722"/>
    </location>
</feature>
<feature type="compositionally biased region" description="Basic and acidic residues" evidence="1">
    <location>
        <begin position="323"/>
        <end position="333"/>
    </location>
</feature>
<evidence type="ECO:0000256" key="1">
    <source>
        <dbReference type="SAM" id="MobiDB-lite"/>
    </source>
</evidence>
<evidence type="ECO:0000313" key="6">
    <source>
        <dbReference type="Proteomes" id="UP000825890"/>
    </source>
</evidence>
<protein>
    <submittedName>
        <fullName evidence="5">Uncharacterized protein</fullName>
    </submittedName>
</protein>
<dbReference type="Pfam" id="PF12331">
    <property type="entry name" value="Rad26-like_helical_rpts"/>
    <property type="match status" value="1"/>
</dbReference>
<feature type="region of interest" description="Disordered" evidence="1">
    <location>
        <begin position="249"/>
        <end position="378"/>
    </location>
</feature>
<dbReference type="InterPro" id="IPR022093">
    <property type="entry name" value="Rad26-like_helical"/>
</dbReference>
<name>A0A9P3C580_9PEZI</name>
<feature type="compositionally biased region" description="Low complexity" evidence="1">
    <location>
        <begin position="116"/>
        <end position="132"/>
    </location>
</feature>
<dbReference type="Proteomes" id="UP000825890">
    <property type="component" value="Unassembled WGS sequence"/>
</dbReference>
<dbReference type="InterPro" id="IPR048379">
    <property type="entry name" value="Rad26-like_C"/>
</dbReference>
<feature type="compositionally biased region" description="Basic and acidic residues" evidence="1">
    <location>
        <begin position="811"/>
        <end position="820"/>
    </location>
</feature>
<feature type="compositionally biased region" description="Polar residues" evidence="1">
    <location>
        <begin position="53"/>
        <end position="65"/>
    </location>
</feature>
<feature type="region of interest" description="Disordered" evidence="1">
    <location>
        <begin position="29"/>
        <end position="146"/>
    </location>
</feature>
<accession>A0A9P3C580</accession>